<sequence>MHLRIYLWLSCVVLAGYVRATEDGAFSSSTEDAAHLQNDGPLSPDNVYIDDDGSGLAPDESSGSGWGAGPGPDDEDGRGGSGDSPDGDTDDEDYVRTTTTTAAPHTDPAIDPRFNPNPDEYHPSETFNPDHTFIQPEIPLTTESPDTDLPPLPTNFDIVIPRISKPSEGAPDNAGAGAREDLPSRPETDISISGEDLNPDIDHEPAGSNVNADSRPADNVVFIMNAKPEDRATSFFAQPGILAAVIGGAVVGLLCAILVVMFIVYRMRKKDEGSYALDEPKRSPAAASYGKGHNNREFYA</sequence>
<accession>A0ABR3ILC3</accession>
<feature type="compositionally biased region" description="Basic and acidic residues" evidence="10">
    <location>
        <begin position="178"/>
        <end position="188"/>
    </location>
</feature>
<dbReference type="InterPro" id="IPR027789">
    <property type="entry name" value="Syndecan/Neurexin_dom"/>
</dbReference>
<keyword evidence="8 9" id="KW-0357">Heparan sulfate</keyword>
<dbReference type="Pfam" id="PF01034">
    <property type="entry name" value="Syndecan"/>
    <property type="match status" value="1"/>
</dbReference>
<dbReference type="PROSITE" id="PS00964">
    <property type="entry name" value="SYNDECAN"/>
    <property type="match status" value="1"/>
</dbReference>
<evidence type="ECO:0000256" key="1">
    <source>
        <dbReference type="ARBA" id="ARBA00004479"/>
    </source>
</evidence>
<feature type="region of interest" description="Disordered" evidence="10">
    <location>
        <begin position="274"/>
        <end position="300"/>
    </location>
</feature>
<feature type="compositionally biased region" description="Low complexity" evidence="10">
    <location>
        <begin position="96"/>
        <end position="112"/>
    </location>
</feature>
<feature type="region of interest" description="Disordered" evidence="10">
    <location>
        <begin position="31"/>
        <end position="149"/>
    </location>
</feature>
<dbReference type="SMART" id="SM00294">
    <property type="entry name" value="4.1m"/>
    <property type="match status" value="1"/>
</dbReference>
<evidence type="ECO:0000259" key="13">
    <source>
        <dbReference type="SMART" id="SM00294"/>
    </source>
</evidence>
<proteinExistence type="inferred from homology"/>
<dbReference type="InterPro" id="IPR003585">
    <property type="entry name" value="Neurexin-like"/>
</dbReference>
<evidence type="ECO:0000256" key="2">
    <source>
        <dbReference type="ARBA" id="ARBA00005343"/>
    </source>
</evidence>
<keyword evidence="15" id="KW-1185">Reference proteome</keyword>
<comment type="subcellular location">
    <subcellularLocation>
        <location evidence="1 9">Membrane</location>
        <topology evidence="1 9">Single-pass type I membrane protein</topology>
    </subcellularLocation>
</comment>
<comment type="function">
    <text evidence="9">Cell surface proteoglycan.</text>
</comment>
<organism evidence="14 15">
    <name type="scientific">Loxostege sticticalis</name>
    <name type="common">Beet webworm moth</name>
    <dbReference type="NCBI Taxonomy" id="481309"/>
    <lineage>
        <taxon>Eukaryota</taxon>
        <taxon>Metazoa</taxon>
        <taxon>Ecdysozoa</taxon>
        <taxon>Arthropoda</taxon>
        <taxon>Hexapoda</taxon>
        <taxon>Insecta</taxon>
        <taxon>Pterygota</taxon>
        <taxon>Neoptera</taxon>
        <taxon>Endopterygota</taxon>
        <taxon>Lepidoptera</taxon>
        <taxon>Glossata</taxon>
        <taxon>Ditrysia</taxon>
        <taxon>Pyraloidea</taxon>
        <taxon>Crambidae</taxon>
        <taxon>Pyraustinae</taxon>
        <taxon>Loxostege</taxon>
    </lineage>
</organism>
<dbReference type="PANTHER" id="PTHR10915:SF1">
    <property type="entry name" value="SYNDECAN"/>
    <property type="match status" value="1"/>
</dbReference>
<evidence type="ECO:0000256" key="8">
    <source>
        <dbReference type="ARBA" id="ARBA00023207"/>
    </source>
</evidence>
<evidence type="ECO:0000256" key="7">
    <source>
        <dbReference type="ARBA" id="ARBA00023180"/>
    </source>
</evidence>
<protein>
    <recommendedName>
        <fullName evidence="9">Syndecan</fullName>
    </recommendedName>
</protein>
<evidence type="ECO:0000256" key="6">
    <source>
        <dbReference type="ARBA" id="ARBA00023136"/>
    </source>
</evidence>
<feature type="transmembrane region" description="Helical" evidence="11">
    <location>
        <begin position="241"/>
        <end position="265"/>
    </location>
</feature>
<dbReference type="InterPro" id="IPR030479">
    <property type="entry name" value="Syndecan_CS"/>
</dbReference>
<evidence type="ECO:0000256" key="4">
    <source>
        <dbReference type="ARBA" id="ARBA00022974"/>
    </source>
</evidence>
<dbReference type="InterPro" id="IPR001050">
    <property type="entry name" value="Syndecan"/>
</dbReference>
<keyword evidence="3 9" id="KW-0812">Transmembrane</keyword>
<evidence type="ECO:0000256" key="3">
    <source>
        <dbReference type="ARBA" id="ARBA00022692"/>
    </source>
</evidence>
<reference evidence="14 15" key="1">
    <citation type="submission" date="2024-06" db="EMBL/GenBank/DDBJ databases">
        <title>A chromosome-level genome assembly of beet webworm, Loxostege sticticalis.</title>
        <authorList>
            <person name="Zhang Y."/>
        </authorList>
    </citation>
    <scope>NUCLEOTIDE SEQUENCE [LARGE SCALE GENOMIC DNA]</scope>
    <source>
        <strain evidence="14">AQ026</strain>
        <tissue evidence="14">Whole body</tissue>
    </source>
</reference>
<feature type="signal peptide" evidence="12">
    <location>
        <begin position="1"/>
        <end position="20"/>
    </location>
</feature>
<evidence type="ECO:0000313" key="14">
    <source>
        <dbReference type="EMBL" id="KAL0901867.1"/>
    </source>
</evidence>
<dbReference type="PANTHER" id="PTHR10915">
    <property type="entry name" value="SYNDECAN"/>
    <property type="match status" value="1"/>
</dbReference>
<comment type="caution">
    <text evidence="14">The sequence shown here is derived from an EMBL/GenBank/DDBJ whole genome shotgun (WGS) entry which is preliminary data.</text>
</comment>
<evidence type="ECO:0000256" key="11">
    <source>
        <dbReference type="SAM" id="Phobius"/>
    </source>
</evidence>
<gene>
    <name evidence="14" type="ORF">ABMA27_007022</name>
</gene>
<keyword evidence="5 11" id="KW-1133">Transmembrane helix</keyword>
<evidence type="ECO:0000256" key="12">
    <source>
        <dbReference type="SAM" id="SignalP"/>
    </source>
</evidence>
<keyword evidence="4 9" id="KW-0654">Proteoglycan</keyword>
<comment type="similarity">
    <text evidence="2 9">Belongs to the syndecan proteoglycan family.</text>
</comment>
<feature type="domain" description="Neurexin/syndecan/glycophorin C" evidence="13">
    <location>
        <begin position="264"/>
        <end position="282"/>
    </location>
</feature>
<evidence type="ECO:0000256" key="10">
    <source>
        <dbReference type="SAM" id="MobiDB-lite"/>
    </source>
</evidence>
<keyword evidence="12" id="KW-0732">Signal</keyword>
<feature type="chain" id="PRO_5047484992" description="Syndecan" evidence="12">
    <location>
        <begin position="21"/>
        <end position="300"/>
    </location>
</feature>
<keyword evidence="7 9" id="KW-0325">Glycoprotein</keyword>
<name>A0ABR3ILC3_LOXSC</name>
<dbReference type="Proteomes" id="UP001549920">
    <property type="component" value="Unassembled WGS sequence"/>
</dbReference>
<keyword evidence="6 11" id="KW-0472">Membrane</keyword>
<evidence type="ECO:0000256" key="9">
    <source>
        <dbReference type="RuleBase" id="RU000649"/>
    </source>
</evidence>
<evidence type="ECO:0000256" key="5">
    <source>
        <dbReference type="ARBA" id="ARBA00022989"/>
    </source>
</evidence>
<dbReference type="EMBL" id="JBEUOH010000002">
    <property type="protein sequence ID" value="KAL0901867.1"/>
    <property type="molecule type" value="Genomic_DNA"/>
</dbReference>
<evidence type="ECO:0000313" key="15">
    <source>
        <dbReference type="Proteomes" id="UP001549920"/>
    </source>
</evidence>
<feature type="region of interest" description="Disordered" evidence="10">
    <location>
        <begin position="163"/>
        <end position="214"/>
    </location>
</feature>